<name>A0A0S4IYA3_BODSA</name>
<accession>A0A0S4IYA3</accession>
<dbReference type="Gene3D" id="1.25.10.10">
    <property type="entry name" value="Leucine-rich Repeat Variant"/>
    <property type="match status" value="1"/>
</dbReference>
<gene>
    <name evidence="1" type="ORF">BSAL_75470</name>
</gene>
<evidence type="ECO:0000313" key="2">
    <source>
        <dbReference type="Proteomes" id="UP000051952"/>
    </source>
</evidence>
<evidence type="ECO:0000313" key="1">
    <source>
        <dbReference type="EMBL" id="CUG18457.1"/>
    </source>
</evidence>
<dbReference type="VEuPathDB" id="TriTrypDB:BSAL_75470"/>
<organism evidence="1 2">
    <name type="scientific">Bodo saltans</name>
    <name type="common">Flagellated protozoan</name>
    <dbReference type="NCBI Taxonomy" id="75058"/>
    <lineage>
        <taxon>Eukaryota</taxon>
        <taxon>Discoba</taxon>
        <taxon>Euglenozoa</taxon>
        <taxon>Kinetoplastea</taxon>
        <taxon>Metakinetoplastina</taxon>
        <taxon>Eubodonida</taxon>
        <taxon>Bodonidae</taxon>
        <taxon>Bodo</taxon>
    </lineage>
</organism>
<keyword evidence="2" id="KW-1185">Reference proteome</keyword>
<reference evidence="2" key="1">
    <citation type="submission" date="2015-09" db="EMBL/GenBank/DDBJ databases">
        <authorList>
            <consortium name="Pathogen Informatics"/>
        </authorList>
    </citation>
    <scope>NUCLEOTIDE SEQUENCE [LARGE SCALE GENOMIC DNA]</scope>
    <source>
        <strain evidence="2">Lake Konstanz</strain>
    </source>
</reference>
<dbReference type="EMBL" id="CYKH01000691">
    <property type="protein sequence ID" value="CUG18457.1"/>
    <property type="molecule type" value="Genomic_DNA"/>
</dbReference>
<protein>
    <submittedName>
        <fullName evidence="1">Uncharacterized protein</fullName>
    </submittedName>
</protein>
<proteinExistence type="predicted"/>
<dbReference type="AlphaFoldDB" id="A0A0S4IYA3"/>
<dbReference type="InterPro" id="IPR011989">
    <property type="entry name" value="ARM-like"/>
</dbReference>
<dbReference type="Proteomes" id="UP000051952">
    <property type="component" value="Unassembled WGS sequence"/>
</dbReference>
<sequence length="123" mass="13039">MVGVFTTAAKITTHATTPEAAPVLLRCNTQHHIGARRFCEGCVWDQGVVDGLVKISSHSTTPDAARWLCSAICNITSGPDASVQAAFATKKVVDALVKISTNAHALLALPSFDPNLAREWLAN</sequence>